<sequence length="194" mass="20620">MPIYESHHQHTARKPASAAKQATSAAPSTLEALDLVEALLAQLAQVVTTAKEAVHAENASRAAEPSLCLSRDTKSGAPCKNQRSKCPYRLCGRHTDGPAATSRTSSPSCKDEETSIPAAPRRSTSTHRTEPHAASYARAYSSSSRDEPNLPRSSAAPERGRPTATKAAPKTQCGATTARGKPCRNFRGSCPYHN</sequence>
<dbReference type="AlphaFoldDB" id="T0QSI0"/>
<feature type="compositionally biased region" description="Low complexity" evidence="1">
    <location>
        <begin position="14"/>
        <end position="27"/>
    </location>
</feature>
<dbReference type="RefSeq" id="XP_008605948.1">
    <property type="nucleotide sequence ID" value="XM_008607726.1"/>
</dbReference>
<evidence type="ECO:0000313" key="2">
    <source>
        <dbReference type="EMBL" id="EQC41104.1"/>
    </source>
</evidence>
<dbReference type="OrthoDB" id="10439282at2759"/>
<protein>
    <submittedName>
        <fullName evidence="2">Uncharacterized protein</fullName>
    </submittedName>
</protein>
<accession>T0QSI0</accession>
<feature type="compositionally biased region" description="Low complexity" evidence="1">
    <location>
        <begin position="133"/>
        <end position="143"/>
    </location>
</feature>
<dbReference type="EMBL" id="JH767135">
    <property type="protein sequence ID" value="EQC41104.1"/>
    <property type="molecule type" value="Genomic_DNA"/>
</dbReference>
<dbReference type="OMA" id="MPIYESH"/>
<feature type="region of interest" description="Disordered" evidence="1">
    <location>
        <begin position="1"/>
        <end position="27"/>
    </location>
</feature>
<reference evidence="2 3" key="1">
    <citation type="submission" date="2012-04" db="EMBL/GenBank/DDBJ databases">
        <title>The Genome Sequence of Saprolegnia declina VS20.</title>
        <authorList>
            <consortium name="The Broad Institute Genome Sequencing Platform"/>
            <person name="Russ C."/>
            <person name="Nusbaum C."/>
            <person name="Tyler B."/>
            <person name="van West P."/>
            <person name="Dieguez-Uribeondo J."/>
            <person name="de Bruijn I."/>
            <person name="Tripathy S."/>
            <person name="Jiang R."/>
            <person name="Young S.K."/>
            <person name="Zeng Q."/>
            <person name="Gargeya S."/>
            <person name="Fitzgerald M."/>
            <person name="Haas B."/>
            <person name="Abouelleil A."/>
            <person name="Alvarado L."/>
            <person name="Arachchi H.M."/>
            <person name="Berlin A."/>
            <person name="Chapman S.B."/>
            <person name="Goldberg J."/>
            <person name="Griggs A."/>
            <person name="Gujja S."/>
            <person name="Hansen M."/>
            <person name="Howarth C."/>
            <person name="Imamovic A."/>
            <person name="Larimer J."/>
            <person name="McCowen C."/>
            <person name="Montmayeur A."/>
            <person name="Murphy C."/>
            <person name="Neiman D."/>
            <person name="Pearson M."/>
            <person name="Priest M."/>
            <person name="Roberts A."/>
            <person name="Saif S."/>
            <person name="Shea T."/>
            <person name="Sisk P."/>
            <person name="Sykes S."/>
            <person name="Wortman J."/>
            <person name="Nusbaum C."/>
            <person name="Birren B."/>
        </authorList>
    </citation>
    <scope>NUCLEOTIDE SEQUENCE [LARGE SCALE GENOMIC DNA]</scope>
    <source>
        <strain evidence="2 3">VS20</strain>
    </source>
</reference>
<dbReference type="Proteomes" id="UP000030762">
    <property type="component" value="Unassembled WGS sequence"/>
</dbReference>
<dbReference type="InParanoid" id="T0QSI0"/>
<gene>
    <name evidence="2" type="ORF">SDRG_02153</name>
</gene>
<proteinExistence type="predicted"/>
<dbReference type="VEuPathDB" id="FungiDB:SDRG_02153"/>
<organism evidence="2 3">
    <name type="scientific">Saprolegnia diclina (strain VS20)</name>
    <dbReference type="NCBI Taxonomy" id="1156394"/>
    <lineage>
        <taxon>Eukaryota</taxon>
        <taxon>Sar</taxon>
        <taxon>Stramenopiles</taxon>
        <taxon>Oomycota</taxon>
        <taxon>Saprolegniomycetes</taxon>
        <taxon>Saprolegniales</taxon>
        <taxon>Saprolegniaceae</taxon>
        <taxon>Saprolegnia</taxon>
    </lineage>
</organism>
<feature type="region of interest" description="Disordered" evidence="1">
    <location>
        <begin position="90"/>
        <end position="194"/>
    </location>
</feature>
<evidence type="ECO:0000313" key="3">
    <source>
        <dbReference type="Proteomes" id="UP000030762"/>
    </source>
</evidence>
<dbReference type="GeneID" id="19942880"/>
<evidence type="ECO:0000256" key="1">
    <source>
        <dbReference type="SAM" id="MobiDB-lite"/>
    </source>
</evidence>
<keyword evidence="3" id="KW-1185">Reference proteome</keyword>
<name>T0QSI0_SAPDV</name>